<dbReference type="Pfam" id="PF00578">
    <property type="entry name" value="AhpC-TSA"/>
    <property type="match status" value="1"/>
</dbReference>
<feature type="domain" description="Thioredoxin" evidence="3">
    <location>
        <begin position="340"/>
        <end position="480"/>
    </location>
</feature>
<keyword evidence="2" id="KW-0812">Transmembrane</keyword>
<dbReference type="SUPFAM" id="SSF52833">
    <property type="entry name" value="Thioredoxin-like"/>
    <property type="match status" value="1"/>
</dbReference>
<comment type="caution">
    <text evidence="4">The sequence shown here is derived from an EMBL/GenBank/DDBJ whole genome shotgun (WGS) entry which is preliminary data.</text>
</comment>
<evidence type="ECO:0000313" key="4">
    <source>
        <dbReference type="EMBL" id="MBB5323178.1"/>
    </source>
</evidence>
<dbReference type="RefSeq" id="WP_246363645.1">
    <property type="nucleotide sequence ID" value="NZ_JACHEP010000001.1"/>
</dbReference>
<protein>
    <submittedName>
        <fullName evidence="4">Peroxiredoxin</fullName>
    </submittedName>
</protein>
<feature type="transmembrane region" description="Helical" evidence="2">
    <location>
        <begin position="296"/>
        <end position="314"/>
    </location>
</feature>
<accession>A0A7W8IMG2</accession>
<dbReference type="PANTHER" id="PTHR42852">
    <property type="entry name" value="THIOL:DISULFIDE INTERCHANGE PROTEIN DSBE"/>
    <property type="match status" value="1"/>
</dbReference>
<dbReference type="CDD" id="cd02966">
    <property type="entry name" value="TlpA_like_family"/>
    <property type="match status" value="1"/>
</dbReference>
<dbReference type="Proteomes" id="UP000520011">
    <property type="component" value="Unassembled WGS sequence"/>
</dbReference>
<gene>
    <name evidence="4" type="ORF">HNQ34_000255</name>
</gene>
<feature type="transmembrane region" description="Helical" evidence="2">
    <location>
        <begin position="43"/>
        <end position="61"/>
    </location>
</feature>
<dbReference type="AlphaFoldDB" id="A0A7W8IMG2"/>
<dbReference type="InterPro" id="IPR000866">
    <property type="entry name" value="AhpC/TSA"/>
</dbReference>
<evidence type="ECO:0000256" key="1">
    <source>
        <dbReference type="ARBA" id="ARBA00023157"/>
    </source>
</evidence>
<dbReference type="InterPro" id="IPR017937">
    <property type="entry name" value="Thioredoxin_CS"/>
</dbReference>
<keyword evidence="2" id="KW-1133">Transmembrane helix</keyword>
<feature type="transmembrane region" description="Helical" evidence="2">
    <location>
        <begin position="203"/>
        <end position="220"/>
    </location>
</feature>
<dbReference type="PROSITE" id="PS51352">
    <property type="entry name" value="THIOREDOXIN_2"/>
    <property type="match status" value="1"/>
</dbReference>
<dbReference type="GO" id="GO:0016209">
    <property type="term" value="F:antioxidant activity"/>
    <property type="evidence" value="ECO:0007669"/>
    <property type="project" value="InterPro"/>
</dbReference>
<feature type="transmembrane region" description="Helical" evidence="2">
    <location>
        <begin position="110"/>
        <end position="129"/>
    </location>
</feature>
<keyword evidence="1" id="KW-1015">Disulfide bond</keyword>
<evidence type="ECO:0000313" key="5">
    <source>
        <dbReference type="Proteomes" id="UP000520011"/>
    </source>
</evidence>
<feature type="transmembrane region" description="Helical" evidence="2">
    <location>
        <begin position="141"/>
        <end position="164"/>
    </location>
</feature>
<feature type="transmembrane region" description="Helical" evidence="2">
    <location>
        <begin position="176"/>
        <end position="197"/>
    </location>
</feature>
<feature type="transmembrane region" description="Helical" evidence="2">
    <location>
        <begin position="227"/>
        <end position="244"/>
    </location>
</feature>
<dbReference type="PROSITE" id="PS00194">
    <property type="entry name" value="THIOREDOXIN_1"/>
    <property type="match status" value="1"/>
</dbReference>
<evidence type="ECO:0000256" key="2">
    <source>
        <dbReference type="SAM" id="Phobius"/>
    </source>
</evidence>
<dbReference type="Gene3D" id="3.40.30.10">
    <property type="entry name" value="Glutaredoxin"/>
    <property type="match status" value="1"/>
</dbReference>
<keyword evidence="5" id="KW-1185">Reference proteome</keyword>
<dbReference type="EMBL" id="JACHEP010000001">
    <property type="protein sequence ID" value="MBB5323178.1"/>
    <property type="molecule type" value="Genomic_DNA"/>
</dbReference>
<evidence type="ECO:0000259" key="3">
    <source>
        <dbReference type="PROSITE" id="PS51352"/>
    </source>
</evidence>
<name>A0A7W8IMG2_9BACL</name>
<dbReference type="InterPro" id="IPR013766">
    <property type="entry name" value="Thioredoxin_domain"/>
</dbReference>
<dbReference type="InterPro" id="IPR050553">
    <property type="entry name" value="Thioredoxin_ResA/DsbE_sf"/>
</dbReference>
<reference evidence="4 5" key="1">
    <citation type="submission" date="2020-08" db="EMBL/GenBank/DDBJ databases">
        <title>Genomic Encyclopedia of Type Strains, Phase IV (KMG-IV): sequencing the most valuable type-strain genomes for metagenomic binning, comparative biology and taxonomic classification.</title>
        <authorList>
            <person name="Goeker M."/>
        </authorList>
    </citation>
    <scope>NUCLEOTIDE SEQUENCE [LARGE SCALE GENOMIC DNA]</scope>
    <source>
        <strain evidence="4 5">DSM 16325</strain>
    </source>
</reference>
<proteinExistence type="predicted"/>
<feature type="transmembrane region" description="Helical" evidence="2">
    <location>
        <begin position="259"/>
        <end position="276"/>
    </location>
</feature>
<dbReference type="InterPro" id="IPR036249">
    <property type="entry name" value="Thioredoxin-like_sf"/>
</dbReference>
<keyword evidence="2" id="KW-0472">Membrane</keyword>
<sequence>MNALRANDICPPAFLFEGRGRKACVQPYDSVFFSKIVDNQHSCLFISIINSYFFFIISQLHKILEGCVLQFGNIVVQGENLLLISGLLISYVMFYYGIKILKIERNIMDLILNSFINGVLIWKFSYVVLHPNSVLQNPMTILYFNGGYVGISMAIVFITIYTWLYVKKQNIPVASYTRAMVPVYFGYFSTFASIRVMENSENYFIILQAIVAICFFIVASRVKIQKTLLQLLIWFHLIQFELALYKKYFVNTGIISKEVWLYGSLVIVFICISYWLERREREAVLEEGNKGRRNAINQLALGVMMVSIAVASIFNNQQEAGKIKPKPAVSTSLDSEKIGTNKGEVAPDFELLSITGDKIKLSDLRGKTVILNFWATWCPPCRAEMPEMQKFYENNKNNNVEILAVNLTNSERGPDAVNDFVKNKGVTFKVVLDEQGEIGNLYGAITIPTSYIIDKNGVIRDKYIGPMSYETMDRMISNIQ</sequence>
<organism evidence="4 5">
    <name type="scientific">Anoxybacteroides tepidamans</name>
    <dbReference type="NCBI Taxonomy" id="265948"/>
    <lineage>
        <taxon>Bacteria</taxon>
        <taxon>Bacillati</taxon>
        <taxon>Bacillota</taxon>
        <taxon>Bacilli</taxon>
        <taxon>Bacillales</taxon>
        <taxon>Anoxybacillaceae</taxon>
        <taxon>Anoxybacteroides</taxon>
    </lineage>
</organism>
<dbReference type="PANTHER" id="PTHR42852:SF13">
    <property type="entry name" value="PROTEIN DIPZ"/>
    <property type="match status" value="1"/>
</dbReference>
<feature type="transmembrane region" description="Helical" evidence="2">
    <location>
        <begin position="81"/>
        <end position="98"/>
    </location>
</feature>
<dbReference type="GO" id="GO:0016491">
    <property type="term" value="F:oxidoreductase activity"/>
    <property type="evidence" value="ECO:0007669"/>
    <property type="project" value="InterPro"/>
</dbReference>